<dbReference type="EMBL" id="JABDYF010000001">
    <property type="protein sequence ID" value="MBX5088169.1"/>
    <property type="molecule type" value="Genomic_DNA"/>
</dbReference>
<protein>
    <submittedName>
        <fullName evidence="1">Uncharacterized protein</fullName>
    </submittedName>
</protein>
<organism evidence="1 2">
    <name type="scientific">Rhizobium lentis</name>
    <dbReference type="NCBI Taxonomy" id="1138194"/>
    <lineage>
        <taxon>Bacteria</taxon>
        <taxon>Pseudomonadati</taxon>
        <taxon>Pseudomonadota</taxon>
        <taxon>Alphaproteobacteria</taxon>
        <taxon>Hyphomicrobiales</taxon>
        <taxon>Rhizobiaceae</taxon>
        <taxon>Rhizobium/Agrobacterium group</taxon>
        <taxon>Rhizobium</taxon>
    </lineage>
</organism>
<accession>A0ABS7IFC7</accession>
<dbReference type="RefSeq" id="WP_221118353.1">
    <property type="nucleotide sequence ID" value="NZ_JABDYF010000001.1"/>
</dbReference>
<keyword evidence="2" id="KW-1185">Reference proteome</keyword>
<dbReference type="Proteomes" id="UP000770629">
    <property type="component" value="Unassembled WGS sequence"/>
</dbReference>
<evidence type="ECO:0000313" key="1">
    <source>
        <dbReference type="EMBL" id="MBX5088169.1"/>
    </source>
</evidence>
<name>A0ABS7IFC7_9HYPH</name>
<dbReference type="PROSITE" id="PS51257">
    <property type="entry name" value="PROKAR_LIPOPROTEIN"/>
    <property type="match status" value="1"/>
</dbReference>
<evidence type="ECO:0000313" key="2">
    <source>
        <dbReference type="Proteomes" id="UP000770629"/>
    </source>
</evidence>
<comment type="caution">
    <text evidence="1">The sequence shown here is derived from an EMBL/GenBank/DDBJ whole genome shotgun (WGS) entry which is preliminary data.</text>
</comment>
<sequence>MRNEAGSSTKSIRLAEVLDDETSAYAISAQACFEKFHGAANRLAGLLVLLAIAKSRLVLDVEIQAAAADLIKAGNDEFRALRSTPRSQHFHRHLANAGNLLRVAIEHIERTLAGSASARDPLVPLQAAWSELKDASRCLPGFEVVDFRHSCCALHKTVIS</sequence>
<gene>
    <name evidence="1" type="ORF">HJB60_03135</name>
</gene>
<proteinExistence type="predicted"/>
<reference evidence="1 2" key="1">
    <citation type="submission" date="2020-04" db="EMBL/GenBank/DDBJ databases">
        <title>Global-level population genomics: horizontal gene transfer, symbiosis and evolution in Rhizobia.</title>
        <authorList>
            <person name="Gai Y."/>
        </authorList>
    </citation>
    <scope>NUCLEOTIDE SEQUENCE [LARGE SCALE GENOMIC DNA]</scope>
    <source>
        <strain evidence="1 2">BLR33</strain>
    </source>
</reference>